<evidence type="ECO:0000256" key="5">
    <source>
        <dbReference type="ARBA" id="ARBA00049880"/>
    </source>
</evidence>
<dbReference type="InterPro" id="IPR000182">
    <property type="entry name" value="GNAT_dom"/>
</dbReference>
<dbReference type="InterPro" id="IPR016181">
    <property type="entry name" value="Acyl_CoA_acyltransferase"/>
</dbReference>
<dbReference type="Proteomes" id="UP000295727">
    <property type="component" value="Chromosome 1"/>
</dbReference>
<keyword evidence="4" id="KW-0012">Acyltransferase</keyword>
<dbReference type="EMBL" id="CP038148">
    <property type="protein sequence ID" value="QBQ98486.1"/>
    <property type="molecule type" value="Genomic_DNA"/>
</dbReference>
<dbReference type="PANTHER" id="PTHR36449:SF1">
    <property type="entry name" value="ACETYLTRANSFERASE"/>
    <property type="match status" value="1"/>
</dbReference>
<dbReference type="SUPFAM" id="SSF55729">
    <property type="entry name" value="Acyl-CoA N-acyltransferases (Nat)"/>
    <property type="match status" value="1"/>
</dbReference>
<dbReference type="Pfam" id="PF13508">
    <property type="entry name" value="Acetyltransf_7"/>
    <property type="match status" value="1"/>
</dbReference>
<dbReference type="GO" id="GO:0016747">
    <property type="term" value="F:acyltransferase activity, transferring groups other than amino-acyl groups"/>
    <property type="evidence" value="ECO:0007669"/>
    <property type="project" value="InterPro"/>
</dbReference>
<dbReference type="KEGG" id="ppai:E1956_03560"/>
<dbReference type="Gene3D" id="3.40.630.30">
    <property type="match status" value="1"/>
</dbReference>
<sequence length="138" mass="15046">MNEWIRHVASQHQKKNLSRTYVATLPVESRTIIGYYALAATSVQTDGMPGGRLPRNVSAVLLARLAVDVQYKGRGLGEYLLAHALDIVLTTAEAVGVQCVVVDALDESAAGFYVKYGFAPFTNVPRRLFLPVATIRQA</sequence>
<comment type="catalytic activity">
    <reaction evidence="5">
        <text>glycyl-tRNA(Gly) + acetyl-CoA = N-acetylglycyl-tRNA(Gly) + CoA + H(+)</text>
        <dbReference type="Rhea" id="RHEA:81867"/>
        <dbReference type="Rhea" id="RHEA-COMP:9683"/>
        <dbReference type="Rhea" id="RHEA-COMP:19766"/>
        <dbReference type="ChEBI" id="CHEBI:15378"/>
        <dbReference type="ChEBI" id="CHEBI:57287"/>
        <dbReference type="ChEBI" id="CHEBI:57288"/>
        <dbReference type="ChEBI" id="CHEBI:78522"/>
        <dbReference type="ChEBI" id="CHEBI:232036"/>
    </reaction>
</comment>
<dbReference type="AlphaFoldDB" id="A0A4P7CUU5"/>
<evidence type="ECO:0000256" key="3">
    <source>
        <dbReference type="ARBA" id="ARBA00022679"/>
    </source>
</evidence>
<keyword evidence="3 7" id="KW-0808">Transferase</keyword>
<evidence type="ECO:0000313" key="7">
    <source>
        <dbReference type="EMBL" id="QBQ98486.1"/>
    </source>
</evidence>
<dbReference type="OrthoDB" id="9799147at2"/>
<dbReference type="PANTHER" id="PTHR36449">
    <property type="entry name" value="ACETYLTRANSFERASE-RELATED"/>
    <property type="match status" value="1"/>
</dbReference>
<keyword evidence="1" id="KW-0678">Repressor</keyword>
<name>A0A4P7CUU5_9BURK</name>
<accession>A0A4P7CUU5</accession>
<evidence type="ECO:0000313" key="8">
    <source>
        <dbReference type="Proteomes" id="UP000295727"/>
    </source>
</evidence>
<protein>
    <submittedName>
        <fullName evidence="7">N-acetyltransferase</fullName>
    </submittedName>
</protein>
<keyword evidence="2" id="KW-1277">Toxin-antitoxin system</keyword>
<evidence type="ECO:0000256" key="1">
    <source>
        <dbReference type="ARBA" id="ARBA00022491"/>
    </source>
</evidence>
<reference evidence="7 8" key="1">
    <citation type="submission" date="2019-03" db="EMBL/GenBank/DDBJ databases">
        <title>Paraburkholderia sp. 7MH5, isolated from subtropical forest soil.</title>
        <authorList>
            <person name="Gao Z.-H."/>
            <person name="Qiu L.-H."/>
        </authorList>
    </citation>
    <scope>NUCLEOTIDE SEQUENCE [LARGE SCALE GENOMIC DNA]</scope>
    <source>
        <strain evidence="7 8">7MH5</strain>
    </source>
</reference>
<proteinExistence type="predicted"/>
<feature type="domain" description="N-acetyltransferase" evidence="6">
    <location>
        <begin position="26"/>
        <end position="119"/>
    </location>
</feature>
<evidence type="ECO:0000259" key="6">
    <source>
        <dbReference type="Pfam" id="PF13508"/>
    </source>
</evidence>
<keyword evidence="8" id="KW-1185">Reference proteome</keyword>
<organism evidence="7 8">
    <name type="scientific">Paraburkholderia pallida</name>
    <dbReference type="NCBI Taxonomy" id="2547399"/>
    <lineage>
        <taxon>Bacteria</taxon>
        <taxon>Pseudomonadati</taxon>
        <taxon>Pseudomonadota</taxon>
        <taxon>Betaproteobacteria</taxon>
        <taxon>Burkholderiales</taxon>
        <taxon>Burkholderiaceae</taxon>
        <taxon>Paraburkholderia</taxon>
    </lineage>
</organism>
<evidence type="ECO:0000256" key="2">
    <source>
        <dbReference type="ARBA" id="ARBA00022649"/>
    </source>
</evidence>
<gene>
    <name evidence="7" type="ORF">E1956_03560</name>
</gene>
<evidence type="ECO:0000256" key="4">
    <source>
        <dbReference type="ARBA" id="ARBA00023315"/>
    </source>
</evidence>